<dbReference type="InterPro" id="IPR036167">
    <property type="entry name" value="tRNA_intron_Endo_cat-like_sf"/>
</dbReference>
<evidence type="ECO:0000313" key="11">
    <source>
        <dbReference type="EMBL" id="RKP25508.1"/>
    </source>
</evidence>
<dbReference type="AlphaFoldDB" id="A0A4P9YZS4"/>
<evidence type="ECO:0000259" key="9">
    <source>
        <dbReference type="Pfam" id="PF01974"/>
    </source>
</evidence>
<dbReference type="Pfam" id="PF26577">
    <property type="entry name" value="TSEN34_N"/>
    <property type="match status" value="1"/>
</dbReference>
<keyword evidence="6" id="KW-0539">Nucleus</keyword>
<dbReference type="Gene3D" id="3.40.1350.10">
    <property type="match status" value="1"/>
</dbReference>
<dbReference type="Proteomes" id="UP000278143">
    <property type="component" value="Unassembled WGS sequence"/>
</dbReference>
<keyword evidence="5" id="KW-0597">Phosphoprotein</keyword>
<dbReference type="SUPFAM" id="SSF88697">
    <property type="entry name" value="PUA domain-like"/>
    <property type="match status" value="1"/>
</dbReference>
<dbReference type="InterPro" id="IPR011856">
    <property type="entry name" value="tRNA_endonuc-like_dom_sf"/>
</dbReference>
<protein>
    <recommendedName>
        <fullName evidence="4">Thymocyte nuclear protein 1</fullName>
        <ecNumber evidence="3">4.6.1.16</ecNumber>
    </recommendedName>
</protein>
<feature type="domain" description="TSEN34 N-terminal" evidence="10">
    <location>
        <begin position="39"/>
        <end position="76"/>
    </location>
</feature>
<proteinExistence type="inferred from homology"/>
<evidence type="ECO:0000313" key="12">
    <source>
        <dbReference type="Proteomes" id="UP000278143"/>
    </source>
</evidence>
<evidence type="ECO:0000259" key="10">
    <source>
        <dbReference type="Pfam" id="PF26577"/>
    </source>
</evidence>
<dbReference type="InterPro" id="IPR006677">
    <property type="entry name" value="tRNA_intron_Endonuc_cat-like"/>
</dbReference>
<dbReference type="PANTHER" id="PTHR14087:SF7">
    <property type="entry name" value="THYMOCYTE NUCLEAR PROTEIN 1"/>
    <property type="match status" value="1"/>
</dbReference>
<sequence length="354" mass="40820">MAATYWFHDEAASWMPERLGPLPEHERIRVYLIGREALEYHITGTLLESLPRQPMQNLVHGLPLQLMAEEVALLLELATPAVPWHREAPGVNAYDTWADARQAAVWSFPDTALEWSCFHVYRDLWRRGWWLGSGLKFGGHYLVYPDNPRQCHSTYVATVSLPREQYTFTHLVRLGRLGTTNYWLMKAEPESRIVKGKDVKFSIDDLAAMPNATSCWDGVRNYEARNIMRDRMHIGDRVLFYHSNCKQPGIAGVAEVVREGYPDHTALDATHPYHDPKLKPGDENRWFMVDVKLVAKYPRLVTLEELKRYKTTHLSEMVLLNRGRLSVQPVTRDEYAFIHALAHSDEAHVHADVE</sequence>
<dbReference type="InterPro" id="IPR052181">
    <property type="entry name" value="5hmC_binding"/>
</dbReference>
<organism evidence="11 12">
    <name type="scientific">Syncephalis pseudoplumigaleata</name>
    <dbReference type="NCBI Taxonomy" id="1712513"/>
    <lineage>
        <taxon>Eukaryota</taxon>
        <taxon>Fungi</taxon>
        <taxon>Fungi incertae sedis</taxon>
        <taxon>Zoopagomycota</taxon>
        <taxon>Zoopagomycotina</taxon>
        <taxon>Zoopagomycetes</taxon>
        <taxon>Zoopagales</taxon>
        <taxon>Piptocephalidaceae</taxon>
        <taxon>Syncephalis</taxon>
    </lineage>
</organism>
<evidence type="ECO:0000256" key="5">
    <source>
        <dbReference type="ARBA" id="ARBA00022553"/>
    </source>
</evidence>
<dbReference type="InterPro" id="IPR015947">
    <property type="entry name" value="PUA-like_sf"/>
</dbReference>
<comment type="similarity">
    <text evidence="2">Belongs to the tRNA-intron endonuclease family.</text>
</comment>
<feature type="domain" description="tRNA intron endonuclease catalytic" evidence="9">
    <location>
        <begin position="117"/>
        <end position="179"/>
    </location>
</feature>
<comment type="subcellular location">
    <subcellularLocation>
        <location evidence="1">Nucleus</location>
    </subcellularLocation>
</comment>
<dbReference type="InterPro" id="IPR059049">
    <property type="entry name" value="TSEN34_N"/>
</dbReference>
<dbReference type="Pfam" id="PF01974">
    <property type="entry name" value="tRNA_int_endo"/>
    <property type="match status" value="1"/>
</dbReference>
<gene>
    <name evidence="11" type="ORF">SYNPS1DRAFT_22539</name>
</gene>
<evidence type="ECO:0000259" key="8">
    <source>
        <dbReference type="Pfam" id="PF01878"/>
    </source>
</evidence>
<reference evidence="12" key="1">
    <citation type="journal article" date="2018" name="Nat. Microbiol.">
        <title>Leveraging single-cell genomics to expand the fungal tree of life.</title>
        <authorList>
            <person name="Ahrendt S.R."/>
            <person name="Quandt C.A."/>
            <person name="Ciobanu D."/>
            <person name="Clum A."/>
            <person name="Salamov A."/>
            <person name="Andreopoulos B."/>
            <person name="Cheng J.F."/>
            <person name="Woyke T."/>
            <person name="Pelin A."/>
            <person name="Henrissat B."/>
            <person name="Reynolds N.K."/>
            <person name="Benny G.L."/>
            <person name="Smith M.E."/>
            <person name="James T.Y."/>
            <person name="Grigoriev I.V."/>
        </authorList>
    </citation>
    <scope>NUCLEOTIDE SEQUENCE [LARGE SCALE GENOMIC DNA]</scope>
    <source>
        <strain evidence="12">Benny S71-1</strain>
    </source>
</reference>
<dbReference type="Gene3D" id="3.10.590.10">
    <property type="entry name" value="ph1033 like domains"/>
    <property type="match status" value="1"/>
</dbReference>
<accession>A0A4P9YZS4</accession>
<dbReference type="CDD" id="cd21133">
    <property type="entry name" value="EVE"/>
    <property type="match status" value="1"/>
</dbReference>
<evidence type="ECO:0000256" key="2">
    <source>
        <dbReference type="ARBA" id="ARBA00008078"/>
    </source>
</evidence>
<evidence type="ECO:0000256" key="3">
    <source>
        <dbReference type="ARBA" id="ARBA00012573"/>
    </source>
</evidence>
<dbReference type="GO" id="GO:0005634">
    <property type="term" value="C:nucleus"/>
    <property type="evidence" value="ECO:0007669"/>
    <property type="project" value="UniProtKB-SubCell"/>
</dbReference>
<dbReference type="InterPro" id="IPR002740">
    <property type="entry name" value="EVE_domain"/>
</dbReference>
<dbReference type="EMBL" id="KZ989722">
    <property type="protein sequence ID" value="RKP25508.1"/>
    <property type="molecule type" value="Genomic_DNA"/>
</dbReference>
<dbReference type="SUPFAM" id="SSF53032">
    <property type="entry name" value="tRNA-intron endonuclease catalytic domain-like"/>
    <property type="match status" value="1"/>
</dbReference>
<dbReference type="OrthoDB" id="41445at2759"/>
<evidence type="ECO:0000256" key="7">
    <source>
        <dbReference type="ARBA" id="ARBA00034031"/>
    </source>
</evidence>
<dbReference type="InterPro" id="IPR047197">
    <property type="entry name" value="THYN1-like_EVE"/>
</dbReference>
<dbReference type="EC" id="4.6.1.16" evidence="3"/>
<dbReference type="GO" id="GO:0003676">
    <property type="term" value="F:nucleic acid binding"/>
    <property type="evidence" value="ECO:0007669"/>
    <property type="project" value="InterPro"/>
</dbReference>
<evidence type="ECO:0000256" key="1">
    <source>
        <dbReference type="ARBA" id="ARBA00004123"/>
    </source>
</evidence>
<dbReference type="GO" id="GO:0000213">
    <property type="term" value="F:tRNA-intron lyase activity"/>
    <property type="evidence" value="ECO:0007669"/>
    <property type="project" value="UniProtKB-EC"/>
</dbReference>
<dbReference type="FunFam" id="3.10.590.10:FF:000003">
    <property type="entry name" value="Thymocyte nuclear protein 1"/>
    <property type="match status" value="1"/>
</dbReference>
<feature type="domain" description="EVE" evidence="8">
    <location>
        <begin position="181"/>
        <end position="340"/>
    </location>
</feature>
<dbReference type="GO" id="GO:0006388">
    <property type="term" value="P:tRNA splicing, via endonucleolytic cleavage and ligation"/>
    <property type="evidence" value="ECO:0007669"/>
    <property type="project" value="InterPro"/>
</dbReference>
<comment type="catalytic activity">
    <reaction evidence="7">
        <text>pretRNA = a 3'-half-tRNA molecule with a 5'-OH end + a 5'-half-tRNA molecule with a 2',3'-cyclic phosphate end + an intron with a 2',3'-cyclic phosphate and a 5'-hydroxyl terminus.</text>
        <dbReference type="EC" id="4.6.1.16"/>
    </reaction>
</comment>
<keyword evidence="12" id="KW-1185">Reference proteome</keyword>
<dbReference type="CDD" id="cd22363">
    <property type="entry name" value="tRNA-intron_lyase_C"/>
    <property type="match status" value="1"/>
</dbReference>
<dbReference type="Pfam" id="PF01878">
    <property type="entry name" value="EVE"/>
    <property type="match status" value="1"/>
</dbReference>
<dbReference type="PANTHER" id="PTHR14087">
    <property type="entry name" value="THYMOCYTE NUCLEAR PROTEIN 1"/>
    <property type="match status" value="1"/>
</dbReference>
<name>A0A4P9YZS4_9FUNG</name>
<evidence type="ECO:0000256" key="6">
    <source>
        <dbReference type="ARBA" id="ARBA00023242"/>
    </source>
</evidence>
<evidence type="ECO:0000256" key="4">
    <source>
        <dbReference type="ARBA" id="ARBA00014654"/>
    </source>
</evidence>